<organism evidence="2 3">
    <name type="scientific">Aspergillus brasiliensis (strain CBS 101740 / IMI 381727 / IBT 21946)</name>
    <dbReference type="NCBI Taxonomy" id="767769"/>
    <lineage>
        <taxon>Eukaryota</taxon>
        <taxon>Fungi</taxon>
        <taxon>Dikarya</taxon>
        <taxon>Ascomycota</taxon>
        <taxon>Pezizomycotina</taxon>
        <taxon>Eurotiomycetes</taxon>
        <taxon>Eurotiomycetidae</taxon>
        <taxon>Eurotiales</taxon>
        <taxon>Aspergillaceae</taxon>
        <taxon>Aspergillus</taxon>
        <taxon>Aspergillus subgen. Circumdati</taxon>
    </lineage>
</organism>
<accession>A0A1L9UK58</accession>
<protein>
    <submittedName>
        <fullName evidence="2">Uncharacterized protein</fullName>
    </submittedName>
</protein>
<evidence type="ECO:0000313" key="3">
    <source>
        <dbReference type="Proteomes" id="UP000184499"/>
    </source>
</evidence>
<gene>
    <name evidence="2" type="ORF">ASPBRDRAFT_30429</name>
</gene>
<dbReference type="RefSeq" id="XP_067479331.1">
    <property type="nucleotide sequence ID" value="XM_067622778.1"/>
</dbReference>
<name>A0A1L9UK58_ASPBC</name>
<dbReference type="AlphaFoldDB" id="A0A1L9UK58"/>
<reference evidence="3" key="1">
    <citation type="journal article" date="2017" name="Genome Biol.">
        <title>Comparative genomics reveals high biological diversity and specific adaptations in the industrially and medically important fungal genus Aspergillus.</title>
        <authorList>
            <person name="de Vries R.P."/>
            <person name="Riley R."/>
            <person name="Wiebenga A."/>
            <person name="Aguilar-Osorio G."/>
            <person name="Amillis S."/>
            <person name="Uchima C.A."/>
            <person name="Anderluh G."/>
            <person name="Asadollahi M."/>
            <person name="Askin M."/>
            <person name="Barry K."/>
            <person name="Battaglia E."/>
            <person name="Bayram O."/>
            <person name="Benocci T."/>
            <person name="Braus-Stromeyer S.A."/>
            <person name="Caldana C."/>
            <person name="Canovas D."/>
            <person name="Cerqueira G.C."/>
            <person name="Chen F."/>
            <person name="Chen W."/>
            <person name="Choi C."/>
            <person name="Clum A."/>
            <person name="Dos Santos R.A."/>
            <person name="Damasio A.R."/>
            <person name="Diallinas G."/>
            <person name="Emri T."/>
            <person name="Fekete E."/>
            <person name="Flipphi M."/>
            <person name="Freyberg S."/>
            <person name="Gallo A."/>
            <person name="Gournas C."/>
            <person name="Habgood R."/>
            <person name="Hainaut M."/>
            <person name="Harispe M.L."/>
            <person name="Henrissat B."/>
            <person name="Hilden K.S."/>
            <person name="Hope R."/>
            <person name="Hossain A."/>
            <person name="Karabika E."/>
            <person name="Karaffa L."/>
            <person name="Karanyi Z."/>
            <person name="Krasevec N."/>
            <person name="Kuo A."/>
            <person name="Kusch H."/>
            <person name="LaButti K."/>
            <person name="Lagendijk E.L."/>
            <person name="Lapidus A."/>
            <person name="Levasseur A."/>
            <person name="Lindquist E."/>
            <person name="Lipzen A."/>
            <person name="Logrieco A.F."/>
            <person name="MacCabe A."/>
            <person name="Maekelae M.R."/>
            <person name="Malavazi I."/>
            <person name="Melin P."/>
            <person name="Meyer V."/>
            <person name="Mielnichuk N."/>
            <person name="Miskei M."/>
            <person name="Molnar A.P."/>
            <person name="Mule G."/>
            <person name="Ngan C.Y."/>
            <person name="Orejas M."/>
            <person name="Orosz E."/>
            <person name="Ouedraogo J.P."/>
            <person name="Overkamp K.M."/>
            <person name="Park H.-S."/>
            <person name="Perrone G."/>
            <person name="Piumi F."/>
            <person name="Punt P.J."/>
            <person name="Ram A.F."/>
            <person name="Ramon A."/>
            <person name="Rauscher S."/>
            <person name="Record E."/>
            <person name="Riano-Pachon D.M."/>
            <person name="Robert V."/>
            <person name="Roehrig J."/>
            <person name="Ruller R."/>
            <person name="Salamov A."/>
            <person name="Salih N.S."/>
            <person name="Samson R.A."/>
            <person name="Sandor E."/>
            <person name="Sanguinetti M."/>
            <person name="Schuetze T."/>
            <person name="Sepcic K."/>
            <person name="Shelest E."/>
            <person name="Sherlock G."/>
            <person name="Sophianopoulou V."/>
            <person name="Squina F.M."/>
            <person name="Sun H."/>
            <person name="Susca A."/>
            <person name="Todd R.B."/>
            <person name="Tsang A."/>
            <person name="Unkles S.E."/>
            <person name="van de Wiele N."/>
            <person name="van Rossen-Uffink D."/>
            <person name="Oliveira J.V."/>
            <person name="Vesth T.C."/>
            <person name="Visser J."/>
            <person name="Yu J.-H."/>
            <person name="Zhou M."/>
            <person name="Andersen M.R."/>
            <person name="Archer D.B."/>
            <person name="Baker S.E."/>
            <person name="Benoit I."/>
            <person name="Brakhage A.A."/>
            <person name="Braus G.H."/>
            <person name="Fischer R."/>
            <person name="Frisvad J.C."/>
            <person name="Goldman G.H."/>
            <person name="Houbraken J."/>
            <person name="Oakley B."/>
            <person name="Pocsi I."/>
            <person name="Scazzocchio C."/>
            <person name="Seiboth B."/>
            <person name="vanKuyk P.A."/>
            <person name="Wortman J."/>
            <person name="Dyer P.S."/>
            <person name="Grigoriev I.V."/>
        </authorList>
    </citation>
    <scope>NUCLEOTIDE SEQUENCE [LARGE SCALE GENOMIC DNA]</scope>
    <source>
        <strain evidence="3">CBS 101740 / IMI 381727 / IBT 21946</strain>
    </source>
</reference>
<feature type="transmembrane region" description="Helical" evidence="1">
    <location>
        <begin position="67"/>
        <end position="86"/>
    </location>
</feature>
<keyword evidence="3" id="KW-1185">Reference proteome</keyword>
<dbReference type="VEuPathDB" id="FungiDB:ASPBRDRAFT_30429"/>
<evidence type="ECO:0000256" key="1">
    <source>
        <dbReference type="SAM" id="Phobius"/>
    </source>
</evidence>
<keyword evidence="1" id="KW-1133">Transmembrane helix</keyword>
<proteinExistence type="predicted"/>
<sequence>MALMDVRYPIISSAGTIPVALLRESSMTRISSIGWCYPFLVLGIWSWPDDKLGADALRGGEGVEEGVLTVGAGYGWLLGGLVVLFGGNAEVEQGFGDGYQEVVNSGYVRVMRR</sequence>
<keyword evidence="1" id="KW-0472">Membrane</keyword>
<dbReference type="Proteomes" id="UP000184499">
    <property type="component" value="Unassembled WGS sequence"/>
</dbReference>
<evidence type="ECO:0000313" key="2">
    <source>
        <dbReference type="EMBL" id="OJJ72083.1"/>
    </source>
</evidence>
<dbReference type="EMBL" id="KV878684">
    <property type="protein sequence ID" value="OJJ72083.1"/>
    <property type="molecule type" value="Genomic_DNA"/>
</dbReference>
<dbReference type="GeneID" id="93575266"/>
<keyword evidence="1" id="KW-0812">Transmembrane</keyword>
<feature type="transmembrane region" description="Helical" evidence="1">
    <location>
        <begin position="30"/>
        <end position="47"/>
    </location>
</feature>